<dbReference type="GO" id="GO:0035556">
    <property type="term" value="P:intracellular signal transduction"/>
    <property type="evidence" value="ECO:0007669"/>
    <property type="project" value="InterPro"/>
</dbReference>
<dbReference type="Pfam" id="PF00610">
    <property type="entry name" value="DEP"/>
    <property type="match status" value="2"/>
</dbReference>
<reference evidence="3" key="1">
    <citation type="submission" date="2021-04" db="EMBL/GenBank/DDBJ databases">
        <authorList>
            <consortium name="Molecular Ecology Group"/>
        </authorList>
    </citation>
    <scope>NUCLEOTIDE SEQUENCE</scope>
</reference>
<evidence type="ECO:0000259" key="2">
    <source>
        <dbReference type="PROSITE" id="PS50186"/>
    </source>
</evidence>
<dbReference type="EMBL" id="CAJHNH020005902">
    <property type="protein sequence ID" value="CAG5133093.1"/>
    <property type="molecule type" value="Genomic_DNA"/>
</dbReference>
<feature type="compositionally biased region" description="Polar residues" evidence="1">
    <location>
        <begin position="222"/>
        <end position="233"/>
    </location>
</feature>
<dbReference type="OrthoDB" id="39497at2759"/>
<dbReference type="Gene3D" id="1.10.10.10">
    <property type="entry name" value="Winged helix-like DNA-binding domain superfamily/Winged helix DNA-binding domain"/>
    <property type="match status" value="2"/>
</dbReference>
<feature type="non-terminal residue" evidence="3">
    <location>
        <position position="1"/>
    </location>
</feature>
<protein>
    <recommendedName>
        <fullName evidence="2">DEP domain-containing protein</fullName>
    </recommendedName>
</protein>
<dbReference type="PANTHER" id="PTHR22829:SF16">
    <property type="entry name" value="PH DOMAIN-CONTAINING PROTEIN"/>
    <property type="match status" value="1"/>
</dbReference>
<proteinExistence type="predicted"/>
<feature type="region of interest" description="Disordered" evidence="1">
    <location>
        <begin position="215"/>
        <end position="241"/>
    </location>
</feature>
<evidence type="ECO:0000256" key="1">
    <source>
        <dbReference type="SAM" id="MobiDB-lite"/>
    </source>
</evidence>
<dbReference type="GO" id="GO:0007186">
    <property type="term" value="P:G protein-coupled receptor signaling pathway"/>
    <property type="evidence" value="ECO:0007669"/>
    <property type="project" value="TreeGrafter"/>
</dbReference>
<dbReference type="InterPro" id="IPR036390">
    <property type="entry name" value="WH_DNA-bd_sf"/>
</dbReference>
<sequence>MVRRNTRWASNVYEIFLIGEQLRKQIHQQGLVKDRRHHLRKHKKCFIARDLIDWLLKMHHVQSRDEAVCALQILKQHGVFHHVSDEQEFKDQNWFYRFSFDDDTYKLKPDLSSFYYGLDIYRNNADVIQEFYLRGSLYSQAFLGCDLVDFLVVSEGHENREEVIAKLRDLLQRDIIKHVTDDYHFNDDKLIYEFNLDFDRAYLLQDVLELVAQQDQVDESGQESGSPENQSRTLQDEAANP</sequence>
<name>A0A8S3ZUM2_9EUPU</name>
<keyword evidence="4" id="KW-1185">Reference proteome</keyword>
<dbReference type="GO" id="GO:0023051">
    <property type="term" value="P:regulation of signaling"/>
    <property type="evidence" value="ECO:0007669"/>
    <property type="project" value="TreeGrafter"/>
</dbReference>
<dbReference type="AlphaFoldDB" id="A0A8S3ZUM2"/>
<dbReference type="PROSITE" id="PS50186">
    <property type="entry name" value="DEP"/>
    <property type="match status" value="2"/>
</dbReference>
<dbReference type="GO" id="GO:0005096">
    <property type="term" value="F:GTPase activator activity"/>
    <property type="evidence" value="ECO:0007669"/>
    <property type="project" value="TreeGrafter"/>
</dbReference>
<feature type="domain" description="DEP" evidence="2">
    <location>
        <begin position="138"/>
        <end position="196"/>
    </location>
</feature>
<dbReference type="InterPro" id="IPR000591">
    <property type="entry name" value="DEP_dom"/>
</dbReference>
<comment type="caution">
    <text evidence="3">The sequence shown here is derived from an EMBL/GenBank/DDBJ whole genome shotgun (WGS) entry which is preliminary data.</text>
</comment>
<dbReference type="GO" id="GO:0005886">
    <property type="term" value="C:plasma membrane"/>
    <property type="evidence" value="ECO:0007669"/>
    <property type="project" value="TreeGrafter"/>
</dbReference>
<gene>
    <name evidence="3" type="ORF">CUNI_LOCUS18651</name>
</gene>
<dbReference type="GO" id="GO:0005085">
    <property type="term" value="F:guanyl-nucleotide exchange factor activity"/>
    <property type="evidence" value="ECO:0007669"/>
    <property type="project" value="TreeGrafter"/>
</dbReference>
<dbReference type="InterPro" id="IPR051832">
    <property type="entry name" value="mTOR-Rac_regulators"/>
</dbReference>
<organism evidence="3 4">
    <name type="scientific">Candidula unifasciata</name>
    <dbReference type="NCBI Taxonomy" id="100452"/>
    <lineage>
        <taxon>Eukaryota</taxon>
        <taxon>Metazoa</taxon>
        <taxon>Spiralia</taxon>
        <taxon>Lophotrochozoa</taxon>
        <taxon>Mollusca</taxon>
        <taxon>Gastropoda</taxon>
        <taxon>Heterobranchia</taxon>
        <taxon>Euthyneura</taxon>
        <taxon>Panpulmonata</taxon>
        <taxon>Eupulmonata</taxon>
        <taxon>Stylommatophora</taxon>
        <taxon>Helicina</taxon>
        <taxon>Helicoidea</taxon>
        <taxon>Geomitridae</taxon>
        <taxon>Candidula</taxon>
    </lineage>
</organism>
<dbReference type="PANTHER" id="PTHR22829">
    <property type="entry name" value="DEP DOMAIN PROTEIN"/>
    <property type="match status" value="1"/>
</dbReference>
<evidence type="ECO:0000313" key="4">
    <source>
        <dbReference type="Proteomes" id="UP000678393"/>
    </source>
</evidence>
<accession>A0A8S3ZUM2</accession>
<dbReference type="SMART" id="SM00049">
    <property type="entry name" value="DEP"/>
    <property type="match status" value="2"/>
</dbReference>
<evidence type="ECO:0000313" key="3">
    <source>
        <dbReference type="EMBL" id="CAG5133093.1"/>
    </source>
</evidence>
<feature type="domain" description="DEP" evidence="2">
    <location>
        <begin position="32"/>
        <end position="100"/>
    </location>
</feature>
<dbReference type="Proteomes" id="UP000678393">
    <property type="component" value="Unassembled WGS sequence"/>
</dbReference>
<dbReference type="SUPFAM" id="SSF46785">
    <property type="entry name" value="Winged helix' DNA-binding domain"/>
    <property type="match status" value="2"/>
</dbReference>
<dbReference type="InterPro" id="IPR036388">
    <property type="entry name" value="WH-like_DNA-bd_sf"/>
</dbReference>